<feature type="compositionally biased region" description="Polar residues" evidence="1">
    <location>
        <begin position="45"/>
        <end position="54"/>
    </location>
</feature>
<feature type="compositionally biased region" description="Low complexity" evidence="1">
    <location>
        <begin position="28"/>
        <end position="44"/>
    </location>
</feature>
<reference evidence="2" key="1">
    <citation type="submission" date="2018-06" db="EMBL/GenBank/DDBJ databases">
        <authorList>
            <person name="Zhirakovskaya E."/>
        </authorList>
    </citation>
    <scope>NUCLEOTIDE SEQUENCE</scope>
</reference>
<sequence>MKQLYILVLGAALLSLMACSDSDDDKSPQPVATAPAQQTQQPSTKLSPTQQQAINDAKGMPKQGVVKTMLHSSGYTYMDVDTGNDKSMWIAAAMMRIKIGDTVKWTDAAVMRNFKSSSLHRTFDEILFVSNASVAQ</sequence>
<accession>A0A3B1A0F7</accession>
<dbReference type="AlphaFoldDB" id="A0A3B1A0F7"/>
<dbReference type="PROSITE" id="PS51257">
    <property type="entry name" value="PROKAR_LIPOPROTEIN"/>
    <property type="match status" value="1"/>
</dbReference>
<evidence type="ECO:0008006" key="3">
    <source>
        <dbReference type="Google" id="ProtNLM"/>
    </source>
</evidence>
<proteinExistence type="predicted"/>
<name>A0A3B1A0F7_9ZZZZ</name>
<organism evidence="2">
    <name type="scientific">hydrothermal vent metagenome</name>
    <dbReference type="NCBI Taxonomy" id="652676"/>
    <lineage>
        <taxon>unclassified sequences</taxon>
        <taxon>metagenomes</taxon>
        <taxon>ecological metagenomes</taxon>
    </lineage>
</organism>
<gene>
    <name evidence="2" type="ORF">MNBD_GAMMA19-1465</name>
</gene>
<protein>
    <recommendedName>
        <fullName evidence="3">Lipoprotein</fullName>
    </recommendedName>
</protein>
<evidence type="ECO:0000313" key="2">
    <source>
        <dbReference type="EMBL" id="VAW99238.1"/>
    </source>
</evidence>
<feature type="region of interest" description="Disordered" evidence="1">
    <location>
        <begin position="24"/>
        <end position="58"/>
    </location>
</feature>
<dbReference type="EMBL" id="UOFV01000167">
    <property type="protein sequence ID" value="VAW99238.1"/>
    <property type="molecule type" value="Genomic_DNA"/>
</dbReference>
<evidence type="ECO:0000256" key="1">
    <source>
        <dbReference type="SAM" id="MobiDB-lite"/>
    </source>
</evidence>